<proteinExistence type="predicted"/>
<keyword evidence="2" id="KW-1185">Reference proteome</keyword>
<reference evidence="1" key="2">
    <citation type="journal article" date="2022" name="Res Sq">
        <title>Comparative Genomics Reveals Insights into the Divergent Evolution of Astigmatic Mites and Household Pest Adaptations.</title>
        <authorList>
            <person name="Xiong Q."/>
            <person name="Wan A.T.-Y."/>
            <person name="Liu X.-Y."/>
            <person name="Fung C.S.-H."/>
            <person name="Xiao X."/>
            <person name="Malainual N."/>
            <person name="Hou J."/>
            <person name="Wang L."/>
            <person name="Wang M."/>
            <person name="Yang K."/>
            <person name="Cui Y."/>
            <person name="Leung E."/>
            <person name="Nong W."/>
            <person name="Shin S.-K."/>
            <person name="Au S."/>
            <person name="Jeong K.Y."/>
            <person name="Chew F.T."/>
            <person name="Hui J."/>
            <person name="Leung T.F."/>
            <person name="Tungtrongchitr A."/>
            <person name="Zhong N."/>
            <person name="Liu Z."/>
            <person name="Tsui S."/>
        </authorList>
    </citation>
    <scope>NUCLEOTIDE SEQUENCE</scope>
    <source>
        <strain evidence="1">Derf</strain>
        <tissue evidence="1">Whole organism</tissue>
    </source>
</reference>
<organism evidence="1 2">
    <name type="scientific">Dermatophagoides farinae</name>
    <name type="common">American house dust mite</name>
    <dbReference type="NCBI Taxonomy" id="6954"/>
    <lineage>
        <taxon>Eukaryota</taxon>
        <taxon>Metazoa</taxon>
        <taxon>Ecdysozoa</taxon>
        <taxon>Arthropoda</taxon>
        <taxon>Chelicerata</taxon>
        <taxon>Arachnida</taxon>
        <taxon>Acari</taxon>
        <taxon>Acariformes</taxon>
        <taxon>Sarcoptiformes</taxon>
        <taxon>Astigmata</taxon>
        <taxon>Psoroptidia</taxon>
        <taxon>Analgoidea</taxon>
        <taxon>Pyroglyphidae</taxon>
        <taxon>Dermatophagoidinae</taxon>
        <taxon>Dermatophagoides</taxon>
    </lineage>
</organism>
<reference evidence="1" key="1">
    <citation type="submission" date="2013-05" db="EMBL/GenBank/DDBJ databases">
        <authorList>
            <person name="Yim A.K.Y."/>
            <person name="Chan T.F."/>
            <person name="Ji K.M."/>
            <person name="Liu X.Y."/>
            <person name="Zhou J.W."/>
            <person name="Li R.Q."/>
            <person name="Yang K.Y."/>
            <person name="Li J."/>
            <person name="Li M."/>
            <person name="Law P.T.W."/>
            <person name="Wu Y.L."/>
            <person name="Cai Z.L."/>
            <person name="Qin H."/>
            <person name="Bao Y."/>
            <person name="Leung R.K.K."/>
            <person name="Ng P.K.S."/>
            <person name="Zou J."/>
            <person name="Zhong X.J."/>
            <person name="Ran P.X."/>
            <person name="Zhong N.S."/>
            <person name="Liu Z.G."/>
            <person name="Tsui S.K.W."/>
        </authorList>
    </citation>
    <scope>NUCLEOTIDE SEQUENCE</scope>
    <source>
        <strain evidence="1">Derf</strain>
        <tissue evidence="1">Whole organism</tissue>
    </source>
</reference>
<name>A0A922IDR3_DERFA</name>
<dbReference type="Proteomes" id="UP000790347">
    <property type="component" value="Unassembled WGS sequence"/>
</dbReference>
<dbReference type="EMBL" id="ASGP02000001">
    <property type="protein sequence ID" value="KAH9526773.1"/>
    <property type="molecule type" value="Genomic_DNA"/>
</dbReference>
<evidence type="ECO:0000313" key="1">
    <source>
        <dbReference type="EMBL" id="KAH9526773.1"/>
    </source>
</evidence>
<accession>A0A922IDR3</accession>
<dbReference type="AlphaFoldDB" id="A0A922IDR3"/>
<sequence length="185" mass="20481">MEPRSLRFGRFNQGLQPTTTEMDLFGDCSFVFSAASFGAFRAEDAKPRQRGEMKVKLRDFGRSSGSPTLFIGNQAKLERIRWYPKDGELCLGKTKPEETLVEVCSDSDVQIDRQTWDSRRFLTQSHPVKLMIRGLGVETTSTYSQTLNGRAAMIALKVSDVGLPGTVIGADLGGSSKYSSENLED</sequence>
<protein>
    <submittedName>
        <fullName evidence="1">Uncharacterized protein</fullName>
    </submittedName>
</protein>
<comment type="caution">
    <text evidence="1">The sequence shown here is derived from an EMBL/GenBank/DDBJ whole genome shotgun (WGS) entry which is preliminary data.</text>
</comment>
<gene>
    <name evidence="1" type="ORF">DERF_000835</name>
</gene>
<evidence type="ECO:0000313" key="2">
    <source>
        <dbReference type="Proteomes" id="UP000790347"/>
    </source>
</evidence>